<evidence type="ECO:0000313" key="15">
    <source>
        <dbReference type="Ensembl" id="ENSLACP00000002073.1"/>
    </source>
</evidence>
<proteinExistence type="inferred from homology"/>
<dbReference type="PANTHER" id="PTHR46538:SF4">
    <property type="entry name" value="NON-SPECIFIC SERINE_THREONINE PROTEIN KINASE"/>
    <property type="match status" value="1"/>
</dbReference>
<dbReference type="EMBL" id="AFYH01078309">
    <property type="status" value="NOT_ANNOTATED_CDS"/>
    <property type="molecule type" value="Genomic_DNA"/>
</dbReference>
<dbReference type="PROSITE" id="PS00108">
    <property type="entry name" value="PROTEIN_KINASE_ST"/>
    <property type="match status" value="1"/>
</dbReference>
<keyword evidence="6 11" id="KW-0547">Nucleotide-binding</keyword>
<dbReference type="InParanoid" id="H2ZXF2"/>
<feature type="compositionally biased region" description="Basic and acidic residues" evidence="13">
    <location>
        <begin position="655"/>
        <end position="668"/>
    </location>
</feature>
<dbReference type="InterPro" id="IPR022165">
    <property type="entry name" value="PKK"/>
</dbReference>
<keyword evidence="5" id="KW-0808">Transferase</keyword>
<evidence type="ECO:0000256" key="11">
    <source>
        <dbReference type="PROSITE-ProRule" id="PRU10141"/>
    </source>
</evidence>
<evidence type="ECO:0000256" key="7">
    <source>
        <dbReference type="ARBA" id="ARBA00022777"/>
    </source>
</evidence>
<dbReference type="PROSITE" id="PS50011">
    <property type="entry name" value="PROTEIN_KINASE_DOM"/>
    <property type="match status" value="1"/>
</dbReference>
<dbReference type="EMBL" id="AFYH01078310">
    <property type="status" value="NOT_ANNOTATED_CDS"/>
    <property type="molecule type" value="Genomic_DNA"/>
</dbReference>
<evidence type="ECO:0000259" key="14">
    <source>
        <dbReference type="PROSITE" id="PS50011"/>
    </source>
</evidence>
<comment type="catalytic activity">
    <reaction evidence="10">
        <text>L-seryl-[protein] + ATP = O-phospho-L-seryl-[protein] + ADP + H(+)</text>
        <dbReference type="Rhea" id="RHEA:17989"/>
        <dbReference type="Rhea" id="RHEA-COMP:9863"/>
        <dbReference type="Rhea" id="RHEA-COMP:11604"/>
        <dbReference type="ChEBI" id="CHEBI:15378"/>
        <dbReference type="ChEBI" id="CHEBI:29999"/>
        <dbReference type="ChEBI" id="CHEBI:30616"/>
        <dbReference type="ChEBI" id="CHEBI:83421"/>
        <dbReference type="ChEBI" id="CHEBI:456216"/>
        <dbReference type="EC" id="2.7.11.1"/>
    </reaction>
</comment>
<evidence type="ECO:0000256" key="5">
    <source>
        <dbReference type="ARBA" id="ARBA00022679"/>
    </source>
</evidence>
<dbReference type="SMART" id="SM00220">
    <property type="entry name" value="S_TKc"/>
    <property type="match status" value="1"/>
</dbReference>
<keyword evidence="16" id="KW-1185">Reference proteome</keyword>
<dbReference type="GO" id="GO:0004674">
    <property type="term" value="F:protein serine/threonine kinase activity"/>
    <property type="evidence" value="ECO:0007669"/>
    <property type="project" value="UniProtKB-KW"/>
</dbReference>
<feature type="coiled-coil region" evidence="12">
    <location>
        <begin position="829"/>
        <end position="860"/>
    </location>
</feature>
<dbReference type="FunFam" id="1.10.510.10:FF:000081">
    <property type="entry name" value="STE20-like serine/threonine-protein kinase"/>
    <property type="match status" value="1"/>
</dbReference>
<feature type="compositionally biased region" description="Basic and acidic residues" evidence="13">
    <location>
        <begin position="588"/>
        <end position="629"/>
    </location>
</feature>
<keyword evidence="3" id="KW-0723">Serine/threonine-protein kinase</keyword>
<feature type="compositionally biased region" description="Polar residues" evidence="13">
    <location>
        <begin position="420"/>
        <end position="429"/>
    </location>
</feature>
<gene>
    <name evidence="15" type="primary">LOC102363928</name>
</gene>
<dbReference type="EMBL" id="AFYH01078312">
    <property type="status" value="NOT_ANNOTATED_CDS"/>
    <property type="molecule type" value="Genomic_DNA"/>
</dbReference>
<dbReference type="InterPro" id="IPR000719">
    <property type="entry name" value="Prot_kinase_dom"/>
</dbReference>
<feature type="region of interest" description="Disordered" evidence="13">
    <location>
        <begin position="441"/>
        <end position="476"/>
    </location>
</feature>
<feature type="compositionally biased region" description="Polar residues" evidence="13">
    <location>
        <begin position="567"/>
        <end position="583"/>
    </location>
</feature>
<evidence type="ECO:0000256" key="1">
    <source>
        <dbReference type="ARBA" id="ARBA00008874"/>
    </source>
</evidence>
<dbReference type="GeneTree" id="ENSGT00940000156818"/>
<evidence type="ECO:0000256" key="12">
    <source>
        <dbReference type="SAM" id="Coils"/>
    </source>
</evidence>
<feature type="compositionally biased region" description="Basic and acidic residues" evidence="13">
    <location>
        <begin position="351"/>
        <end position="369"/>
    </location>
</feature>
<feature type="region of interest" description="Disordered" evidence="13">
    <location>
        <begin position="315"/>
        <end position="429"/>
    </location>
</feature>
<evidence type="ECO:0000256" key="3">
    <source>
        <dbReference type="ARBA" id="ARBA00022527"/>
    </source>
</evidence>
<dbReference type="HOGENOM" id="CLU_001965_3_0_1"/>
<feature type="region of interest" description="Disordered" evidence="13">
    <location>
        <begin position="506"/>
        <end position="691"/>
    </location>
</feature>
<dbReference type="EMBL" id="AFYH01078307">
    <property type="status" value="NOT_ANNOTATED_CDS"/>
    <property type="molecule type" value="Genomic_DNA"/>
</dbReference>
<dbReference type="Gene3D" id="3.30.200.20">
    <property type="entry name" value="Phosphorylase Kinase, domain 1"/>
    <property type="match status" value="1"/>
</dbReference>
<feature type="binding site" evidence="11">
    <location>
        <position position="64"/>
    </location>
    <ligand>
        <name>ATP</name>
        <dbReference type="ChEBI" id="CHEBI:30616"/>
    </ligand>
</feature>
<evidence type="ECO:0000256" key="6">
    <source>
        <dbReference type="ARBA" id="ARBA00022741"/>
    </source>
</evidence>
<dbReference type="Gene3D" id="1.10.510.10">
    <property type="entry name" value="Transferase(Phosphotransferase) domain 1"/>
    <property type="match status" value="1"/>
</dbReference>
<dbReference type="EMBL" id="AFYH01078314">
    <property type="status" value="NOT_ANNOTATED_CDS"/>
    <property type="molecule type" value="Genomic_DNA"/>
</dbReference>
<dbReference type="STRING" id="7897.ENSLACP00000002073"/>
<feature type="domain" description="Protein kinase" evidence="14">
    <location>
        <begin position="35"/>
        <end position="293"/>
    </location>
</feature>
<dbReference type="AlphaFoldDB" id="H2ZXF2"/>
<feature type="coiled-coil region" evidence="12">
    <location>
        <begin position="903"/>
        <end position="963"/>
    </location>
</feature>
<evidence type="ECO:0000256" key="8">
    <source>
        <dbReference type="ARBA" id="ARBA00022840"/>
    </source>
</evidence>
<evidence type="ECO:0000256" key="4">
    <source>
        <dbReference type="ARBA" id="ARBA00022553"/>
    </source>
</evidence>
<sequence length="1197" mass="138358">MAFFNIRKFFRFGGERRKIKQYGNVKRGINPEDIWTITGELGDGAFGKVFKAQNKTSGVLAAAKVIETMSKDELEDYVVEIDILASCDHQNIVKLLDALYWDSKLWILIEFCPGGAVDAVMLELERGLSEPQIRVICKQTLQSLEYLHNNNVIHRDLKAGNILLTLEGDVKLADFGVSAKNATSTQRRASFIGTPYWMAPEVVICETSKDTPYDYKADIWSLGITLIEMAEMEPPHHELNPMRVLLKITKAEPPTLRTPKRWSSDFKDFLKKALEKNVEARWSANQLLQHPFVADITDNKPLRELIAEAKAEVMEEIEEGKEEEEDEEESDVALPSDHKRCFSNITTNSNEGERPSKARKVSAESHPLDKFQSTKGKPANSIQDGKTRAEVSKSTTNQELSLLVPDSEATANVDNGEISLENQQGDQIQVEPQTRLHSATAFGDSIDQAEEPSSNLPVLSETTDNGTPDRAKNTEANEQLVSMTSTVQQEWALKVEKELCVAEEWSGKRKEKEVQLEGRSCTTGVKPSSVEEEQGGTPEPQQEGEAIRNTEDSGETEVTEQETLVQSQALSKCSEQLNDNGKVTETMEEARSINKESKDQTKDREYMSSVEHKGNQEDKEPLQIIKEENLEASVQKETIQEEVKSGETQMLEGKCSGEEVMQKGDRLAETTSESTEDKDGTDGVAKGKNNEVVIPTAEELLKQKQVDTLALDEERKQELELKKARKPKKVNFAAEPQFKELNGSTKIVEFESNGKRDHTEESQACDGQTSARRLFSRNRDLVTQQEMTPHRKTVKKTRKFIVDGKEVSVTTSRIVSEDDKKEEEMRSVRRQELHELRLLQKEEQRAQTQLDQKLQQQREQMFRHIEQEMTSKKQYYDREIQTQEQHHQQTTQRLEQEYTVHLREEAKRLKAQQEKEYSKKAQSFKNNKQEEQNFVQKQQQELNEALQKLIQDHKKKVASVEWECLSHIHNFKRAREEVIWELEQHHLQEKYHLFKQQVKEQFSLQRQQLLKRHEKETERMNRFHQFLLEDLKGKQAQEKGRLPKFQRNDAKTRLAMFKESLKIQAISAPEQREQIKQFHQQEEARQKAEIQQQQQKHEAQLTELQEQLNSNISELQQLQNEKLHLLVDREKKKLRALDDEHSMELREWKERLISRKEVLEEELARKRKLQEKVPRRSSEPASRISRFFPIFNFPSYS</sequence>
<dbReference type="InterPro" id="IPR011009">
    <property type="entry name" value="Kinase-like_dom_sf"/>
</dbReference>
<evidence type="ECO:0000313" key="16">
    <source>
        <dbReference type="Proteomes" id="UP000008672"/>
    </source>
</evidence>
<protein>
    <recommendedName>
        <fullName evidence="2">non-specific serine/threonine protein kinase</fullName>
        <ecNumber evidence="2">2.7.11.1</ecNumber>
    </recommendedName>
</protein>
<dbReference type="EMBL" id="AFYH01078308">
    <property type="status" value="NOT_ANNOTATED_CDS"/>
    <property type="molecule type" value="Genomic_DNA"/>
</dbReference>
<reference evidence="15" key="2">
    <citation type="submission" date="2025-08" db="UniProtKB">
        <authorList>
            <consortium name="Ensembl"/>
        </authorList>
    </citation>
    <scope>IDENTIFICATION</scope>
</reference>
<keyword evidence="12" id="KW-0175">Coiled coil</keyword>
<dbReference type="Pfam" id="PF00069">
    <property type="entry name" value="Pkinase"/>
    <property type="match status" value="1"/>
</dbReference>
<feature type="compositionally biased region" description="Basic and acidic residues" evidence="13">
    <location>
        <begin position="506"/>
        <end position="516"/>
    </location>
</feature>
<reference evidence="16" key="1">
    <citation type="submission" date="2011-08" db="EMBL/GenBank/DDBJ databases">
        <title>The draft genome of Latimeria chalumnae.</title>
        <authorList>
            <person name="Di Palma F."/>
            <person name="Alfoldi J."/>
            <person name="Johnson J."/>
            <person name="Berlin A."/>
            <person name="Gnerre S."/>
            <person name="Jaffe D."/>
            <person name="MacCallum I."/>
            <person name="Young S."/>
            <person name="Walker B.J."/>
            <person name="Lander E."/>
            <person name="Lindblad-Toh K."/>
        </authorList>
    </citation>
    <scope>NUCLEOTIDE SEQUENCE [LARGE SCALE GENOMIC DNA]</scope>
    <source>
        <strain evidence="16">Wild caught</strain>
    </source>
</reference>
<dbReference type="EC" id="2.7.11.1" evidence="2"/>
<dbReference type="Proteomes" id="UP000008672">
    <property type="component" value="Unassembled WGS sequence"/>
</dbReference>
<dbReference type="EMBL" id="AFYH01078316">
    <property type="status" value="NOT_ANNOTATED_CDS"/>
    <property type="molecule type" value="Genomic_DNA"/>
</dbReference>
<comment type="similarity">
    <text evidence="1">Belongs to the protein kinase superfamily. STE Ser/Thr protein kinase family. STE20 subfamily.</text>
</comment>
<dbReference type="Ensembl" id="ENSLACT00000002087.1">
    <property type="protein sequence ID" value="ENSLACP00000002073.1"/>
    <property type="gene ID" value="ENSLACG00000001852.1"/>
</dbReference>
<dbReference type="GO" id="GO:0005524">
    <property type="term" value="F:ATP binding"/>
    <property type="evidence" value="ECO:0007669"/>
    <property type="project" value="UniProtKB-UniRule"/>
</dbReference>
<accession>H2ZXF2</accession>
<keyword evidence="4" id="KW-0597">Phosphoprotein</keyword>
<feature type="compositionally biased region" description="Polar residues" evidence="13">
    <location>
        <begin position="371"/>
        <end position="384"/>
    </location>
</feature>
<evidence type="ECO:0000256" key="13">
    <source>
        <dbReference type="SAM" id="MobiDB-lite"/>
    </source>
</evidence>
<evidence type="ECO:0000256" key="2">
    <source>
        <dbReference type="ARBA" id="ARBA00012513"/>
    </source>
</evidence>
<name>H2ZXF2_LATCH</name>
<feature type="compositionally biased region" description="Basic and acidic residues" evidence="13">
    <location>
        <begin position="1079"/>
        <end position="1088"/>
    </location>
</feature>
<organism evidence="15 16">
    <name type="scientific">Latimeria chalumnae</name>
    <name type="common">Coelacanth</name>
    <dbReference type="NCBI Taxonomy" id="7897"/>
    <lineage>
        <taxon>Eukaryota</taxon>
        <taxon>Metazoa</taxon>
        <taxon>Chordata</taxon>
        <taxon>Craniata</taxon>
        <taxon>Vertebrata</taxon>
        <taxon>Euteleostomi</taxon>
        <taxon>Coelacanthiformes</taxon>
        <taxon>Coelacanthidae</taxon>
        <taxon>Latimeria</taxon>
    </lineage>
</organism>
<dbReference type="EMBL" id="AFYH01078313">
    <property type="status" value="NOT_ANNOTATED_CDS"/>
    <property type="molecule type" value="Genomic_DNA"/>
</dbReference>
<dbReference type="eggNOG" id="KOG0579">
    <property type="taxonomic scope" value="Eukaryota"/>
</dbReference>
<dbReference type="InterPro" id="IPR051585">
    <property type="entry name" value="STE20_Ser/Thr_Kinases"/>
</dbReference>
<dbReference type="EMBL" id="AFYH01078311">
    <property type="status" value="NOT_ANNOTATED_CDS"/>
    <property type="molecule type" value="Genomic_DNA"/>
</dbReference>
<feature type="compositionally biased region" description="Polar residues" evidence="13">
    <location>
        <begin position="451"/>
        <end position="466"/>
    </location>
</feature>
<dbReference type="PROSITE" id="PS00107">
    <property type="entry name" value="PROTEIN_KINASE_ATP"/>
    <property type="match status" value="1"/>
</dbReference>
<keyword evidence="7" id="KW-0418">Kinase</keyword>
<feature type="compositionally biased region" description="Low complexity" evidence="13">
    <location>
        <begin position="535"/>
        <end position="544"/>
    </location>
</feature>
<dbReference type="Pfam" id="PF12474">
    <property type="entry name" value="PKK"/>
    <property type="match status" value="2"/>
</dbReference>
<evidence type="ECO:0000256" key="10">
    <source>
        <dbReference type="ARBA" id="ARBA00048679"/>
    </source>
</evidence>
<dbReference type="PANTHER" id="PTHR46538">
    <property type="entry name" value="PROTEIN KINASE DOMAIN-CONTAINING PROTEIN"/>
    <property type="match status" value="1"/>
</dbReference>
<dbReference type="SUPFAM" id="SSF56112">
    <property type="entry name" value="Protein kinase-like (PK-like)"/>
    <property type="match status" value="1"/>
</dbReference>
<evidence type="ECO:0000256" key="9">
    <source>
        <dbReference type="ARBA" id="ARBA00047899"/>
    </source>
</evidence>
<dbReference type="InterPro" id="IPR017441">
    <property type="entry name" value="Protein_kinase_ATP_BS"/>
</dbReference>
<dbReference type="InterPro" id="IPR008271">
    <property type="entry name" value="Ser/Thr_kinase_AS"/>
</dbReference>
<reference evidence="15" key="3">
    <citation type="submission" date="2025-09" db="UniProtKB">
        <authorList>
            <consortium name="Ensembl"/>
        </authorList>
    </citation>
    <scope>IDENTIFICATION</scope>
</reference>
<feature type="compositionally biased region" description="Acidic residues" evidence="13">
    <location>
        <begin position="315"/>
        <end position="331"/>
    </location>
</feature>
<keyword evidence="8 11" id="KW-0067">ATP-binding</keyword>
<comment type="catalytic activity">
    <reaction evidence="9">
        <text>L-threonyl-[protein] + ATP = O-phospho-L-threonyl-[protein] + ADP + H(+)</text>
        <dbReference type="Rhea" id="RHEA:46608"/>
        <dbReference type="Rhea" id="RHEA-COMP:11060"/>
        <dbReference type="Rhea" id="RHEA-COMP:11605"/>
        <dbReference type="ChEBI" id="CHEBI:15378"/>
        <dbReference type="ChEBI" id="CHEBI:30013"/>
        <dbReference type="ChEBI" id="CHEBI:30616"/>
        <dbReference type="ChEBI" id="CHEBI:61977"/>
        <dbReference type="ChEBI" id="CHEBI:456216"/>
        <dbReference type="EC" id="2.7.11.1"/>
    </reaction>
</comment>
<dbReference type="EMBL" id="AFYH01078315">
    <property type="status" value="NOT_ANNOTATED_CDS"/>
    <property type="molecule type" value="Genomic_DNA"/>
</dbReference>
<feature type="region of interest" description="Disordered" evidence="13">
    <location>
        <begin position="1079"/>
        <end position="1098"/>
    </location>
</feature>